<comment type="function">
    <text evidence="1">Involved in the modulation of the specificity of the ClpAP-mediated ATP-dependent protein degradation.</text>
</comment>
<comment type="similarity">
    <text evidence="1">Belongs to the ClpS family.</text>
</comment>
<dbReference type="InterPro" id="IPR014719">
    <property type="entry name" value="Ribosomal_bL12_C/ClpS-like"/>
</dbReference>
<dbReference type="GO" id="GO:0006508">
    <property type="term" value="P:proteolysis"/>
    <property type="evidence" value="ECO:0007669"/>
    <property type="project" value="UniProtKB-UniRule"/>
</dbReference>
<organism evidence="4 5">
    <name type="scientific">Xanthomonas vesicatoria ATCC 35937</name>
    <dbReference type="NCBI Taxonomy" id="925775"/>
    <lineage>
        <taxon>Bacteria</taxon>
        <taxon>Pseudomonadati</taxon>
        <taxon>Pseudomonadota</taxon>
        <taxon>Gammaproteobacteria</taxon>
        <taxon>Lysobacterales</taxon>
        <taxon>Lysobacteraceae</taxon>
        <taxon>Xanthomonas</taxon>
    </lineage>
</organism>
<dbReference type="PANTHER" id="PTHR33473:SF19">
    <property type="entry name" value="ATP-DEPENDENT CLP PROTEASE ADAPTER PROTEIN CLPS"/>
    <property type="match status" value="1"/>
</dbReference>
<evidence type="ECO:0000313" key="4">
    <source>
        <dbReference type="EMBL" id="EGD10114.1"/>
    </source>
</evidence>
<evidence type="ECO:0000313" key="5">
    <source>
        <dbReference type="Proteomes" id="UP000003299"/>
    </source>
</evidence>
<comment type="subunit">
    <text evidence="1">Binds to the N-terminal domain of the chaperone ClpA.</text>
</comment>
<name>F0BBX2_9XANT</name>
<dbReference type="NCBIfam" id="NF000669">
    <property type="entry name" value="PRK00033.1-2"/>
    <property type="match status" value="1"/>
</dbReference>
<dbReference type="InterPro" id="IPR003769">
    <property type="entry name" value="ClpS_core"/>
</dbReference>
<dbReference type="SUPFAM" id="SSF54736">
    <property type="entry name" value="ClpS-like"/>
    <property type="match status" value="1"/>
</dbReference>
<comment type="caution">
    <text evidence="4">The sequence shown here is derived from an EMBL/GenBank/DDBJ whole genome shotgun (WGS) entry which is preliminary data.</text>
</comment>
<dbReference type="InterPro" id="IPR022935">
    <property type="entry name" value="ClpS"/>
</dbReference>
<dbReference type="FunFam" id="3.30.1390.10:FF:000002">
    <property type="entry name" value="ATP-dependent Clp protease adapter protein ClpS"/>
    <property type="match status" value="1"/>
</dbReference>
<dbReference type="EMBL" id="AEQV01000043">
    <property type="protein sequence ID" value="EGD10114.1"/>
    <property type="molecule type" value="Genomic_DNA"/>
</dbReference>
<dbReference type="eggNOG" id="COG2127">
    <property type="taxonomic scope" value="Bacteria"/>
</dbReference>
<accession>F0BBX2</accession>
<feature type="domain" description="Adaptor protein ClpS core" evidence="3">
    <location>
        <begin position="44"/>
        <end position="122"/>
    </location>
</feature>
<proteinExistence type="inferred from homology"/>
<evidence type="ECO:0000259" key="3">
    <source>
        <dbReference type="Pfam" id="PF02617"/>
    </source>
</evidence>
<dbReference type="Gene3D" id="3.30.1390.10">
    <property type="match status" value="1"/>
</dbReference>
<sequence>MCAARRKSSNAHGDEPYNGRMPRKTSHEHDHGLTVEASKPEVAPPPRYQVLLLNDDYTPMDFVVTVLQQFFNLDLERATQVMLHVHTRGRGVCGVYSREVAESKVAQVNEFSRMNQHPLLCTMEQT</sequence>
<protein>
    <recommendedName>
        <fullName evidence="1">ATP-dependent Clp protease adapter protein ClpS</fullName>
    </recommendedName>
</protein>
<dbReference type="PANTHER" id="PTHR33473">
    <property type="entry name" value="ATP-DEPENDENT CLP PROTEASE ADAPTER PROTEIN CLPS1, CHLOROPLASTIC"/>
    <property type="match status" value="1"/>
</dbReference>
<dbReference type="AlphaFoldDB" id="F0BBX2"/>
<evidence type="ECO:0000256" key="1">
    <source>
        <dbReference type="HAMAP-Rule" id="MF_00302"/>
    </source>
</evidence>
<dbReference type="HAMAP" id="MF_00302">
    <property type="entry name" value="ClpS"/>
    <property type="match status" value="1"/>
</dbReference>
<dbReference type="NCBIfam" id="NF000672">
    <property type="entry name" value="PRK00033.1-5"/>
    <property type="match status" value="1"/>
</dbReference>
<dbReference type="GO" id="GO:0030163">
    <property type="term" value="P:protein catabolic process"/>
    <property type="evidence" value="ECO:0007669"/>
    <property type="project" value="InterPro"/>
</dbReference>
<gene>
    <name evidence="1" type="primary">clpS</name>
    <name evidence="4" type="ORF">XVE_1596</name>
</gene>
<evidence type="ECO:0000256" key="2">
    <source>
        <dbReference type="SAM" id="MobiDB-lite"/>
    </source>
</evidence>
<dbReference type="NCBIfam" id="NF000670">
    <property type="entry name" value="PRK00033.1-3"/>
    <property type="match status" value="1"/>
</dbReference>
<dbReference type="Proteomes" id="UP000003299">
    <property type="component" value="Unassembled WGS sequence"/>
</dbReference>
<dbReference type="Pfam" id="PF02617">
    <property type="entry name" value="ClpS"/>
    <property type="match status" value="1"/>
</dbReference>
<reference evidence="4 5" key="1">
    <citation type="journal article" date="2011" name="BMC Genomics">
        <title>Comparative genomics reveals diversity among xanthomonads infecting tomato and pepper.</title>
        <authorList>
            <person name="Potnis N."/>
            <person name="Krasileva K."/>
            <person name="Chow V."/>
            <person name="Almeida N.F."/>
            <person name="Patil P.B."/>
            <person name="Ryan R.P."/>
            <person name="Sharlach M."/>
            <person name="Behlau F."/>
            <person name="Dow J.M."/>
            <person name="Momol M.T."/>
            <person name="White F.F."/>
            <person name="Preston J.F."/>
            <person name="Vinatzer B.A."/>
            <person name="Koebnik R."/>
            <person name="Setubal J.C."/>
            <person name="Norman D.J."/>
            <person name="Staskawicz B.J."/>
            <person name="Jones J.B."/>
        </authorList>
    </citation>
    <scope>NUCLEOTIDE SEQUENCE [LARGE SCALE GENOMIC DNA]</scope>
    <source>
        <strain evidence="4 5">ATCC 35937</strain>
    </source>
</reference>
<feature type="region of interest" description="Disordered" evidence="2">
    <location>
        <begin position="1"/>
        <end position="41"/>
    </location>
</feature>